<dbReference type="PANTHER" id="PTHR38703">
    <property type="entry name" value="CHROMOSOME 8, WHOLE GENOME SHOTGUN SEQUENCE"/>
    <property type="match status" value="1"/>
</dbReference>
<dbReference type="GeneID" id="25371712"/>
<evidence type="ECO:0008006" key="4">
    <source>
        <dbReference type="Google" id="ProtNLM"/>
    </source>
</evidence>
<gene>
    <name evidence="2" type="ORF">AUEXF2481DRAFT_8276</name>
</gene>
<feature type="compositionally biased region" description="Basic and acidic residues" evidence="1">
    <location>
        <begin position="64"/>
        <end position="88"/>
    </location>
</feature>
<dbReference type="AlphaFoldDB" id="A0A074YY76"/>
<evidence type="ECO:0000313" key="2">
    <source>
        <dbReference type="EMBL" id="KEQ91826.1"/>
    </source>
</evidence>
<feature type="compositionally biased region" description="Basic and acidic residues" evidence="1">
    <location>
        <begin position="138"/>
        <end position="150"/>
    </location>
</feature>
<keyword evidence="3" id="KW-1185">Reference proteome</keyword>
<feature type="compositionally biased region" description="Low complexity" evidence="1">
    <location>
        <begin position="26"/>
        <end position="35"/>
    </location>
</feature>
<accession>A0A074YY76</accession>
<dbReference type="OrthoDB" id="2118965at2759"/>
<dbReference type="EMBL" id="KL584775">
    <property type="protein sequence ID" value="KEQ91826.1"/>
    <property type="molecule type" value="Genomic_DNA"/>
</dbReference>
<dbReference type="STRING" id="1043005.A0A074YY76"/>
<dbReference type="InParanoid" id="A0A074YY76"/>
<evidence type="ECO:0000313" key="3">
    <source>
        <dbReference type="Proteomes" id="UP000030641"/>
    </source>
</evidence>
<evidence type="ECO:0000256" key="1">
    <source>
        <dbReference type="SAM" id="MobiDB-lite"/>
    </source>
</evidence>
<dbReference type="OMA" id="VKSHEHE"/>
<dbReference type="RefSeq" id="XP_013340226.1">
    <property type="nucleotide sequence ID" value="XM_013484772.1"/>
</dbReference>
<sequence>MDAAASAINNFLSGTGQSKETKAEAEVAAPVKAEPQSAPVVDTKTTGQKDTTVETEVAPAVQHETVKHEHETKEQTVVDRERHQDHYHTTIQPLKDQEVEPERHYNETDAVEERQINKDNKGDDIKAKVAAQQSEFKNTTEEAETKETKTTEPTITGESVHHHLHETIQPVIEKERIIPEVTHKVKPVHEVIQEPTKNHGVTKNEAMSVEDFKGNLAGEKTVEVKSATAHTASADTTAVTDKN</sequence>
<name>A0A074YY76_AURSE</name>
<feature type="compositionally biased region" description="Polar residues" evidence="1">
    <location>
        <begin position="7"/>
        <end position="18"/>
    </location>
</feature>
<proteinExistence type="predicted"/>
<dbReference type="HOGENOM" id="CLU_096540_0_0_1"/>
<dbReference type="PANTHER" id="PTHR38703:SF1">
    <property type="entry name" value="ALLERGEN"/>
    <property type="match status" value="1"/>
</dbReference>
<protein>
    <recommendedName>
        <fullName evidence="4">Allergen</fullName>
    </recommendedName>
</protein>
<feature type="region of interest" description="Disordered" evidence="1">
    <location>
        <begin position="1"/>
        <end position="160"/>
    </location>
</feature>
<reference evidence="2 3" key="1">
    <citation type="journal article" date="2014" name="BMC Genomics">
        <title>Genome sequencing of four Aureobasidium pullulans varieties: biotechnological potential, stress tolerance, and description of new species.</title>
        <authorList>
            <person name="Gostin Ar C."/>
            <person name="Ohm R.A."/>
            <person name="Kogej T."/>
            <person name="Sonjak S."/>
            <person name="Turk M."/>
            <person name="Zajc J."/>
            <person name="Zalar P."/>
            <person name="Grube M."/>
            <person name="Sun H."/>
            <person name="Han J."/>
            <person name="Sharma A."/>
            <person name="Chiniquy J."/>
            <person name="Ngan C.Y."/>
            <person name="Lipzen A."/>
            <person name="Barry K."/>
            <person name="Grigoriev I.V."/>
            <person name="Gunde-Cimerman N."/>
        </authorList>
    </citation>
    <scope>NUCLEOTIDE SEQUENCE [LARGE SCALE GENOMIC DNA]</scope>
    <source>
        <strain evidence="2 3">EXF-2481</strain>
    </source>
</reference>
<feature type="compositionally biased region" description="Basic and acidic residues" evidence="1">
    <location>
        <begin position="95"/>
        <end position="127"/>
    </location>
</feature>
<dbReference type="Proteomes" id="UP000030641">
    <property type="component" value="Unassembled WGS sequence"/>
</dbReference>
<organism evidence="2 3">
    <name type="scientific">Aureobasidium subglaciale (strain EXF-2481)</name>
    <name type="common">Aureobasidium pullulans var. subglaciale</name>
    <dbReference type="NCBI Taxonomy" id="1043005"/>
    <lineage>
        <taxon>Eukaryota</taxon>
        <taxon>Fungi</taxon>
        <taxon>Dikarya</taxon>
        <taxon>Ascomycota</taxon>
        <taxon>Pezizomycotina</taxon>
        <taxon>Dothideomycetes</taxon>
        <taxon>Dothideomycetidae</taxon>
        <taxon>Dothideales</taxon>
        <taxon>Saccotheciaceae</taxon>
        <taxon>Aureobasidium</taxon>
    </lineage>
</organism>